<evidence type="ECO:0000256" key="3">
    <source>
        <dbReference type="ARBA" id="ARBA00022840"/>
    </source>
</evidence>
<dbReference type="SMART" id="SM00382">
    <property type="entry name" value="AAA"/>
    <property type="match status" value="1"/>
</dbReference>
<reference evidence="11 12" key="1">
    <citation type="submission" date="2019-07" db="EMBL/GenBank/DDBJ databases">
        <title>The pathways for chlorine oxyanion respiration interact through the shared metabolite chlorate.</title>
        <authorList>
            <person name="Barnum T.P."/>
            <person name="Cheng Y."/>
            <person name="Hill K.A."/>
            <person name="Lucas L.N."/>
            <person name="Carlson H.K."/>
            <person name="Coates J.D."/>
        </authorList>
    </citation>
    <scope>NUCLEOTIDE SEQUENCE [LARGE SCALE GENOMIC DNA]</scope>
    <source>
        <strain evidence="11 12">SFB-3</strain>
    </source>
</reference>
<feature type="modified residue" description="4-aspartylphosphate" evidence="8">
    <location>
        <position position="68"/>
    </location>
</feature>
<dbReference type="PROSITE" id="PS00676">
    <property type="entry name" value="SIGMA54_INTERACT_2"/>
    <property type="match status" value="1"/>
</dbReference>
<dbReference type="InterPro" id="IPR027417">
    <property type="entry name" value="P-loop_NTPase"/>
</dbReference>
<sequence length="475" mass="51761">MNLAQRADVANSDAPESPRLLLVDDDPDLLRLLSMRLRASGYQVDAVSSAEAALAHLAVRPPDLVLSDVRLPGRDGLALFDEIRRTHPGLPVILLTAHGSIPDAVDATARGVFGYLTKPFDSRVLLDKVRRALDVSAPRALNVGENSQAWRAEIVSRSACMNEVLEEARMVAAGDASVLIRGASGSGKELLARAIHRASVRANQPFVAINCGAIPEALLESELFGHVKGAFTGASTAHDGLFLSADGGTLFLDEIGDMPLPLQVKLLRVLQERAVRPVGATRARPVDVRIISATHRDLDAAMHEGSFREDLYYRLNVVRLTLPSLDARREDIPLLAGHFIHSLSEKYGKTIHGFAPEALEMLVAAAWPGNVRQLYNVVEQVCALTTTPLIAATLVQRALRTPAVEVLTYAEARQRFEREYLTQVLKLTGGNVTDAARLADRNRTEFYRLLQRHTLTPAMFRLADEADDVAATGRP</sequence>
<keyword evidence="6" id="KW-0238">DNA-binding</keyword>
<dbReference type="RefSeq" id="WP_144310229.1">
    <property type="nucleotide sequence ID" value="NZ_VMNK01000014.1"/>
</dbReference>
<dbReference type="SMART" id="SM00448">
    <property type="entry name" value="REC"/>
    <property type="match status" value="1"/>
</dbReference>
<comment type="caution">
    <text evidence="11">The sequence shown here is derived from an EMBL/GenBank/DDBJ whole genome shotgun (WGS) entry which is preliminary data.</text>
</comment>
<evidence type="ECO:0000256" key="5">
    <source>
        <dbReference type="ARBA" id="ARBA00023015"/>
    </source>
</evidence>
<dbReference type="GO" id="GO:0043565">
    <property type="term" value="F:sequence-specific DNA binding"/>
    <property type="evidence" value="ECO:0007669"/>
    <property type="project" value="InterPro"/>
</dbReference>
<dbReference type="Gene3D" id="3.40.50.300">
    <property type="entry name" value="P-loop containing nucleotide triphosphate hydrolases"/>
    <property type="match status" value="1"/>
</dbReference>
<dbReference type="InterPro" id="IPR009057">
    <property type="entry name" value="Homeodomain-like_sf"/>
</dbReference>
<dbReference type="OrthoDB" id="3516932at2"/>
<evidence type="ECO:0000256" key="4">
    <source>
        <dbReference type="ARBA" id="ARBA00023012"/>
    </source>
</evidence>
<dbReference type="PROSITE" id="PS00688">
    <property type="entry name" value="SIGMA54_INTERACT_3"/>
    <property type="match status" value="1"/>
</dbReference>
<keyword evidence="1 8" id="KW-0597">Phosphoprotein</keyword>
<dbReference type="Gene3D" id="3.40.50.2300">
    <property type="match status" value="1"/>
</dbReference>
<dbReference type="FunFam" id="3.40.50.2300:FF:000018">
    <property type="entry name" value="DNA-binding transcriptional regulator NtrC"/>
    <property type="match status" value="1"/>
</dbReference>
<dbReference type="Pfam" id="PF00158">
    <property type="entry name" value="Sigma54_activat"/>
    <property type="match status" value="1"/>
</dbReference>
<keyword evidence="3" id="KW-0067">ATP-binding</keyword>
<feature type="domain" description="Sigma-54 factor interaction" evidence="9">
    <location>
        <begin position="154"/>
        <end position="383"/>
    </location>
</feature>
<organism evidence="11 12">
    <name type="scientific">Denitromonas halophila</name>
    <dbReference type="NCBI Taxonomy" id="1629404"/>
    <lineage>
        <taxon>Bacteria</taxon>
        <taxon>Pseudomonadati</taxon>
        <taxon>Pseudomonadota</taxon>
        <taxon>Betaproteobacteria</taxon>
        <taxon>Rhodocyclales</taxon>
        <taxon>Zoogloeaceae</taxon>
        <taxon>Denitromonas</taxon>
    </lineage>
</organism>
<dbReference type="Pfam" id="PF00072">
    <property type="entry name" value="Response_reg"/>
    <property type="match status" value="1"/>
</dbReference>
<gene>
    <name evidence="11" type="ORF">FHP91_14280</name>
</gene>
<dbReference type="FunFam" id="3.40.50.300:FF:000006">
    <property type="entry name" value="DNA-binding transcriptional regulator NtrC"/>
    <property type="match status" value="1"/>
</dbReference>
<dbReference type="Pfam" id="PF02954">
    <property type="entry name" value="HTH_8"/>
    <property type="match status" value="1"/>
</dbReference>
<evidence type="ECO:0000259" key="10">
    <source>
        <dbReference type="PROSITE" id="PS50110"/>
    </source>
</evidence>
<keyword evidence="2" id="KW-0547">Nucleotide-binding</keyword>
<dbReference type="PROSITE" id="PS50045">
    <property type="entry name" value="SIGMA54_INTERACT_4"/>
    <property type="match status" value="1"/>
</dbReference>
<evidence type="ECO:0000256" key="7">
    <source>
        <dbReference type="ARBA" id="ARBA00023163"/>
    </source>
</evidence>
<dbReference type="InterPro" id="IPR002078">
    <property type="entry name" value="Sigma_54_int"/>
</dbReference>
<dbReference type="GO" id="GO:0006355">
    <property type="term" value="P:regulation of DNA-templated transcription"/>
    <property type="evidence" value="ECO:0007669"/>
    <property type="project" value="InterPro"/>
</dbReference>
<dbReference type="InterPro" id="IPR003593">
    <property type="entry name" value="AAA+_ATPase"/>
</dbReference>
<evidence type="ECO:0000259" key="9">
    <source>
        <dbReference type="PROSITE" id="PS50045"/>
    </source>
</evidence>
<dbReference type="SUPFAM" id="SSF46689">
    <property type="entry name" value="Homeodomain-like"/>
    <property type="match status" value="1"/>
</dbReference>
<keyword evidence="7" id="KW-0804">Transcription</keyword>
<dbReference type="GO" id="GO:0005524">
    <property type="term" value="F:ATP binding"/>
    <property type="evidence" value="ECO:0007669"/>
    <property type="project" value="UniProtKB-KW"/>
</dbReference>
<feature type="domain" description="Response regulatory" evidence="10">
    <location>
        <begin position="19"/>
        <end position="133"/>
    </location>
</feature>
<dbReference type="PROSITE" id="PS50110">
    <property type="entry name" value="RESPONSE_REGULATORY"/>
    <property type="match status" value="1"/>
</dbReference>
<dbReference type="InterPro" id="IPR002197">
    <property type="entry name" value="HTH_Fis"/>
</dbReference>
<dbReference type="InterPro" id="IPR011006">
    <property type="entry name" value="CheY-like_superfamily"/>
</dbReference>
<dbReference type="InterPro" id="IPR058031">
    <property type="entry name" value="AAA_lid_NorR"/>
</dbReference>
<dbReference type="GO" id="GO:0000160">
    <property type="term" value="P:phosphorelay signal transduction system"/>
    <property type="evidence" value="ECO:0007669"/>
    <property type="project" value="UniProtKB-KW"/>
</dbReference>
<dbReference type="Proteomes" id="UP000319502">
    <property type="component" value="Unassembled WGS sequence"/>
</dbReference>
<keyword evidence="4" id="KW-0902">Two-component regulatory system</keyword>
<proteinExistence type="predicted"/>
<dbReference type="Pfam" id="PF25601">
    <property type="entry name" value="AAA_lid_14"/>
    <property type="match status" value="1"/>
</dbReference>
<dbReference type="SUPFAM" id="SSF52540">
    <property type="entry name" value="P-loop containing nucleoside triphosphate hydrolases"/>
    <property type="match status" value="1"/>
</dbReference>
<dbReference type="InterPro" id="IPR001789">
    <property type="entry name" value="Sig_transdc_resp-reg_receiver"/>
</dbReference>
<protein>
    <submittedName>
        <fullName evidence="11">Response regulator</fullName>
    </submittedName>
</protein>
<evidence type="ECO:0000256" key="8">
    <source>
        <dbReference type="PROSITE-ProRule" id="PRU00169"/>
    </source>
</evidence>
<dbReference type="SUPFAM" id="SSF52172">
    <property type="entry name" value="CheY-like"/>
    <property type="match status" value="1"/>
</dbReference>
<dbReference type="AlphaFoldDB" id="A0A557QM24"/>
<dbReference type="InterPro" id="IPR025944">
    <property type="entry name" value="Sigma_54_int_dom_CS"/>
</dbReference>
<evidence type="ECO:0000313" key="12">
    <source>
        <dbReference type="Proteomes" id="UP000319502"/>
    </source>
</evidence>
<evidence type="ECO:0000256" key="1">
    <source>
        <dbReference type="ARBA" id="ARBA00022553"/>
    </source>
</evidence>
<dbReference type="InterPro" id="IPR025943">
    <property type="entry name" value="Sigma_54_int_dom_ATP-bd_2"/>
</dbReference>
<dbReference type="Gene3D" id="1.10.10.60">
    <property type="entry name" value="Homeodomain-like"/>
    <property type="match status" value="1"/>
</dbReference>
<name>A0A557QM24_9RHOO</name>
<dbReference type="PANTHER" id="PTHR32071:SF116">
    <property type="entry name" value="TRANSCRIPTIONAL REGULATORY PROTEIN GLRR"/>
    <property type="match status" value="1"/>
</dbReference>
<accession>A0A557QM24</accession>
<dbReference type="EMBL" id="VMNK01000014">
    <property type="protein sequence ID" value="TVO53949.1"/>
    <property type="molecule type" value="Genomic_DNA"/>
</dbReference>
<evidence type="ECO:0000256" key="6">
    <source>
        <dbReference type="ARBA" id="ARBA00023125"/>
    </source>
</evidence>
<evidence type="ECO:0000256" key="2">
    <source>
        <dbReference type="ARBA" id="ARBA00022741"/>
    </source>
</evidence>
<dbReference type="PANTHER" id="PTHR32071">
    <property type="entry name" value="TRANSCRIPTIONAL REGULATORY PROTEIN"/>
    <property type="match status" value="1"/>
</dbReference>
<keyword evidence="12" id="KW-1185">Reference proteome</keyword>
<keyword evidence="5" id="KW-0805">Transcription regulation</keyword>
<evidence type="ECO:0000313" key="11">
    <source>
        <dbReference type="EMBL" id="TVO53949.1"/>
    </source>
</evidence>
<dbReference type="CDD" id="cd00009">
    <property type="entry name" value="AAA"/>
    <property type="match status" value="1"/>
</dbReference>
<dbReference type="Gene3D" id="1.10.8.60">
    <property type="match status" value="1"/>
</dbReference>